<evidence type="ECO:0000256" key="4">
    <source>
        <dbReference type="ARBA" id="ARBA00065810"/>
    </source>
</evidence>
<dbReference type="Gene3D" id="2.40.50.100">
    <property type="match status" value="1"/>
</dbReference>
<feature type="compositionally biased region" description="Low complexity" evidence="5">
    <location>
        <begin position="146"/>
        <end position="156"/>
    </location>
</feature>
<feature type="domain" description="Lipoyl-binding" evidence="6">
    <location>
        <begin position="23"/>
        <end position="99"/>
    </location>
</feature>
<protein>
    <recommendedName>
        <fullName evidence="10">Dihydrolipoamide acetyltransferase component of pyruvate dehydrogenase complex</fullName>
    </recommendedName>
</protein>
<evidence type="ECO:0000259" key="7">
    <source>
        <dbReference type="PROSITE" id="PS51826"/>
    </source>
</evidence>
<feature type="compositionally biased region" description="Basic and acidic residues" evidence="5">
    <location>
        <begin position="116"/>
        <end position="142"/>
    </location>
</feature>
<name>A0A4V1J3A4_9ASCO</name>
<dbReference type="GO" id="GO:0004742">
    <property type="term" value="F:dihydrolipoyllysine-residue acetyltransferase activity"/>
    <property type="evidence" value="ECO:0007669"/>
    <property type="project" value="TreeGrafter"/>
</dbReference>
<evidence type="ECO:0000313" key="8">
    <source>
        <dbReference type="EMBL" id="RKP31369.1"/>
    </source>
</evidence>
<dbReference type="PROSITE" id="PS00189">
    <property type="entry name" value="LIPOYL"/>
    <property type="match status" value="1"/>
</dbReference>
<evidence type="ECO:0000256" key="3">
    <source>
        <dbReference type="ARBA" id="ARBA00022946"/>
    </source>
</evidence>
<dbReference type="PROSITE" id="PS51826">
    <property type="entry name" value="PSBD"/>
    <property type="match status" value="1"/>
</dbReference>
<dbReference type="InterPro" id="IPR000089">
    <property type="entry name" value="Biotin_lipoyl"/>
</dbReference>
<dbReference type="InterPro" id="IPR011053">
    <property type="entry name" value="Single_hybrid_motif"/>
</dbReference>
<dbReference type="FunFam" id="2.40.50.100:FF:000010">
    <property type="entry name" value="Acetyltransferase component of pyruvate dehydrogenase complex"/>
    <property type="match status" value="1"/>
</dbReference>
<dbReference type="InterPro" id="IPR036625">
    <property type="entry name" value="E3-bd_dom_sf"/>
</dbReference>
<dbReference type="PANTHER" id="PTHR23151:SF82">
    <property type="entry name" value="PYRUVATE DEHYDROGENASE COMPLEX PROTEIN X COMPONENT, MITOCHONDRIAL"/>
    <property type="match status" value="1"/>
</dbReference>
<dbReference type="PANTHER" id="PTHR23151">
    <property type="entry name" value="DIHYDROLIPOAMIDE ACETYL/SUCCINYL-TRANSFERASE-RELATED"/>
    <property type="match status" value="1"/>
</dbReference>
<evidence type="ECO:0008006" key="10">
    <source>
        <dbReference type="Google" id="ProtNLM"/>
    </source>
</evidence>
<keyword evidence="9" id="KW-1185">Reference proteome</keyword>
<dbReference type="Gene3D" id="4.10.320.10">
    <property type="entry name" value="E3-binding domain"/>
    <property type="match status" value="1"/>
</dbReference>
<comment type="similarity">
    <text evidence="1">Belongs to the 2-oxoacid dehydrogenase family.</text>
</comment>
<sequence length="402" mass="43456">MLRTLLKSATARRLSLSAPCANVQVFKMPAMSPTMTEGGIVAWKFKPGDEFSSGDVLFEVETDKATIDVEAQDDGIMCEILEQEGASGVPVGKPIALLAEPGDDLNTLTKPDLRAAKEAPKSAAKEALKEEKQPAPKPEQAKPKASKSPKSVAGKANPNKTLTPAVQFILHANGISDDEAYASIPASGPQGRILKGDVLAHLGKIAASATSKIAAYVKSKESLDLSNIKIVAAQPAAEAKPAKPASVKPSNIVSMELVLDSEDTFCKQTFKQAFYQAVEDAKRVAFSARFPNYALSPVSSSLYEEDIFDDLLVAPVSKERLLVVKVNYKFYEKISVAAFDVFDELLGKASAPAPQVSPNTSLVVVTIEVKYDDKLSDSKDFLLHFQDTLREQFPWKQVMIRQ</sequence>
<feature type="region of interest" description="Disordered" evidence="5">
    <location>
        <begin position="116"/>
        <end position="159"/>
    </location>
</feature>
<dbReference type="SUPFAM" id="SSF51230">
    <property type="entry name" value="Single hybrid motif"/>
    <property type="match status" value="1"/>
</dbReference>
<dbReference type="Pfam" id="PF02817">
    <property type="entry name" value="E3_binding"/>
    <property type="match status" value="1"/>
</dbReference>
<dbReference type="InterPro" id="IPR003016">
    <property type="entry name" value="2-oxoA_DH_lipoyl-BS"/>
</dbReference>
<dbReference type="AlphaFoldDB" id="A0A4V1J3A4"/>
<comment type="subunit">
    <text evidence="4">Eukaryotic pyruvate dehydrogenase (PDH) complexes are organized as a core consisting of the oligomeric dihydrolipoamide acetyl-transferase (E2), around which are arranged multiple copies of pyruvate dehydrogenase (E1), dihydrolipoamide dehydrogenase (E3) and protein X (E3BP) bound by non-covalent bonds.</text>
</comment>
<evidence type="ECO:0000256" key="5">
    <source>
        <dbReference type="SAM" id="MobiDB-lite"/>
    </source>
</evidence>
<reference evidence="9" key="1">
    <citation type="journal article" date="2018" name="Nat. Microbiol.">
        <title>Leveraging single-cell genomics to expand the fungal tree of life.</title>
        <authorList>
            <person name="Ahrendt S.R."/>
            <person name="Quandt C.A."/>
            <person name="Ciobanu D."/>
            <person name="Clum A."/>
            <person name="Salamov A."/>
            <person name="Andreopoulos B."/>
            <person name="Cheng J.F."/>
            <person name="Woyke T."/>
            <person name="Pelin A."/>
            <person name="Henrissat B."/>
            <person name="Reynolds N.K."/>
            <person name="Benny G.L."/>
            <person name="Smith M.E."/>
            <person name="James T.Y."/>
            <person name="Grigoriev I.V."/>
        </authorList>
    </citation>
    <scope>NUCLEOTIDE SEQUENCE [LARGE SCALE GENOMIC DNA]</scope>
    <source>
        <strain evidence="9">Baker2002</strain>
    </source>
</reference>
<feature type="domain" description="Peripheral subunit-binding (PSBD)" evidence="7">
    <location>
        <begin position="161"/>
        <end position="202"/>
    </location>
</feature>
<dbReference type="EMBL" id="ML004442">
    <property type="protein sequence ID" value="RKP31369.1"/>
    <property type="molecule type" value="Genomic_DNA"/>
</dbReference>
<dbReference type="InterPro" id="IPR004167">
    <property type="entry name" value="PSBD"/>
</dbReference>
<evidence type="ECO:0000259" key="6">
    <source>
        <dbReference type="PROSITE" id="PS50968"/>
    </source>
</evidence>
<evidence type="ECO:0000313" key="9">
    <source>
        <dbReference type="Proteomes" id="UP000268321"/>
    </source>
</evidence>
<dbReference type="Proteomes" id="UP000268321">
    <property type="component" value="Unassembled WGS sequence"/>
</dbReference>
<dbReference type="Pfam" id="PF00364">
    <property type="entry name" value="Biotin_lipoyl"/>
    <property type="match status" value="1"/>
</dbReference>
<gene>
    <name evidence="8" type="ORF">METBISCDRAFT_26601</name>
</gene>
<dbReference type="OrthoDB" id="202158at2759"/>
<dbReference type="GO" id="GO:0006086">
    <property type="term" value="P:pyruvate decarboxylation to acetyl-CoA"/>
    <property type="evidence" value="ECO:0007669"/>
    <property type="project" value="InterPro"/>
</dbReference>
<keyword evidence="3" id="KW-0809">Transit peptide</keyword>
<dbReference type="PROSITE" id="PS50968">
    <property type="entry name" value="BIOTINYL_LIPOYL"/>
    <property type="match status" value="1"/>
</dbReference>
<dbReference type="SUPFAM" id="SSF47005">
    <property type="entry name" value="Peripheral subunit-binding domain of 2-oxo acid dehydrogenase complex"/>
    <property type="match status" value="1"/>
</dbReference>
<organism evidence="8 9">
    <name type="scientific">Metschnikowia bicuspidata</name>
    <dbReference type="NCBI Taxonomy" id="27322"/>
    <lineage>
        <taxon>Eukaryota</taxon>
        <taxon>Fungi</taxon>
        <taxon>Dikarya</taxon>
        <taxon>Ascomycota</taxon>
        <taxon>Saccharomycotina</taxon>
        <taxon>Pichiomycetes</taxon>
        <taxon>Metschnikowiaceae</taxon>
        <taxon>Metschnikowia</taxon>
    </lineage>
</organism>
<proteinExistence type="inferred from homology"/>
<evidence type="ECO:0000256" key="2">
    <source>
        <dbReference type="ARBA" id="ARBA00022823"/>
    </source>
</evidence>
<dbReference type="InterPro" id="IPR045257">
    <property type="entry name" value="E2/Pdx1"/>
</dbReference>
<evidence type="ECO:0000256" key="1">
    <source>
        <dbReference type="ARBA" id="ARBA00007317"/>
    </source>
</evidence>
<accession>A0A4V1J3A4</accession>
<dbReference type="CDD" id="cd06849">
    <property type="entry name" value="lipoyl_domain"/>
    <property type="match status" value="1"/>
</dbReference>
<dbReference type="GO" id="GO:0045254">
    <property type="term" value="C:pyruvate dehydrogenase complex"/>
    <property type="evidence" value="ECO:0007669"/>
    <property type="project" value="InterPro"/>
</dbReference>
<keyword evidence="2" id="KW-0450">Lipoyl</keyword>